<evidence type="ECO:0000259" key="2">
    <source>
        <dbReference type="Pfam" id="PF00144"/>
    </source>
</evidence>
<keyword evidence="6" id="KW-1185">Reference proteome</keyword>
<keyword evidence="1" id="KW-0732">Signal</keyword>
<comment type="caution">
    <text evidence="4">The sequence shown here is derived from an EMBL/GenBank/DDBJ whole genome shotgun (WGS) entry which is preliminary data.</text>
</comment>
<protein>
    <submittedName>
        <fullName evidence="3">CubicO group peptidase (Beta-lactamase class C family)</fullName>
    </submittedName>
    <submittedName>
        <fullName evidence="4">Serine hydrolase</fullName>
    </submittedName>
</protein>
<dbReference type="InterPro" id="IPR012338">
    <property type="entry name" value="Beta-lactam/transpept-like"/>
</dbReference>
<dbReference type="EMBL" id="WTYB01000001">
    <property type="protein sequence ID" value="MXP37310.1"/>
    <property type="molecule type" value="Genomic_DNA"/>
</dbReference>
<dbReference type="SUPFAM" id="SSF56601">
    <property type="entry name" value="beta-lactamase/transpeptidase-like"/>
    <property type="match status" value="1"/>
</dbReference>
<reference evidence="4 5" key="1">
    <citation type="submission" date="2019-12" db="EMBL/GenBank/DDBJ databases">
        <title>Genomic-based taxomic classification of the family Erythrobacteraceae.</title>
        <authorList>
            <person name="Xu L."/>
        </authorList>
    </citation>
    <scope>NUCLEOTIDE SEQUENCE [LARGE SCALE GENOMIC DNA]</scope>
    <source>
        <strain evidence="4 5">JCM 10282</strain>
    </source>
</reference>
<sequence length="422" mass="45977">MIKAIAGAALVLLAVPVAAQEPAPFAPDCTAIATFLDRAVTEGRTVGATALVWKDGGERCFATAGDADREAARPIARDTLFQIYSMTKPVTGTALMQLWEQGKFGLDDPLEWHLPEYAALKVADGTNPDGSPILREPRRKVTVRDVLRHTAGFTYGPEGPPQNAADRVWAELQPLSSTNTLAEFSQKMAQVPLLFDPGTHWNYSAGVDVQARLVEVLSDQPFADYVAQHIFQPLGMADSGWKRTAADRPRLARIYEGENGALAPWPDDRLLNANFMGQPMTMGGSGIVTTVDDYMTFARMLLGEGTLNGVRILKPSTIRLMASDQLDPRIAPANRSWLVGKGGGGFGFDVFVRTAPPATPEENRGSVGEFYWDGYPSMLFWVDPAQNMAVVFATQKLPFDTDLHRDFRIAVYGVDYTGPPGD</sequence>
<organism evidence="4 5">
    <name type="scientific">Erythrobacter ramosus</name>
    <dbReference type="NCBI Taxonomy" id="35811"/>
    <lineage>
        <taxon>Bacteria</taxon>
        <taxon>Pseudomonadati</taxon>
        <taxon>Pseudomonadota</taxon>
        <taxon>Alphaproteobacteria</taxon>
        <taxon>Sphingomonadales</taxon>
        <taxon>Erythrobacteraceae</taxon>
        <taxon>Erythrobacter/Porphyrobacter group</taxon>
        <taxon>Erythrobacter</taxon>
    </lineage>
</organism>
<dbReference type="Proteomes" id="UP000430021">
    <property type="component" value="Unassembled WGS sequence"/>
</dbReference>
<evidence type="ECO:0000313" key="6">
    <source>
        <dbReference type="Proteomes" id="UP000548685"/>
    </source>
</evidence>
<dbReference type="PANTHER" id="PTHR43283:SF3">
    <property type="entry name" value="BETA-LACTAMASE FAMILY PROTEIN (AFU_ORTHOLOGUE AFUA_5G07500)"/>
    <property type="match status" value="1"/>
</dbReference>
<dbReference type="Proteomes" id="UP000548685">
    <property type="component" value="Unassembled WGS sequence"/>
</dbReference>
<dbReference type="AlphaFoldDB" id="A0A6I4UEI3"/>
<feature type="chain" id="PRO_5026055185" evidence="1">
    <location>
        <begin position="20"/>
        <end position="422"/>
    </location>
</feature>
<dbReference type="PANTHER" id="PTHR43283">
    <property type="entry name" value="BETA-LACTAMASE-RELATED"/>
    <property type="match status" value="1"/>
</dbReference>
<dbReference type="InterPro" id="IPR001466">
    <property type="entry name" value="Beta-lactam-related"/>
</dbReference>
<dbReference type="OrthoDB" id="9808046at2"/>
<accession>A0A6I4UEI3</accession>
<keyword evidence="4" id="KW-0378">Hydrolase</keyword>
<name>A0A6I4UEI3_9SPHN</name>
<dbReference type="RefSeq" id="WP_160759454.1">
    <property type="nucleotide sequence ID" value="NZ_BAAADZ010000002.1"/>
</dbReference>
<feature type="signal peptide" evidence="1">
    <location>
        <begin position="1"/>
        <end position="19"/>
    </location>
</feature>
<dbReference type="Pfam" id="PF00144">
    <property type="entry name" value="Beta-lactamase"/>
    <property type="match status" value="1"/>
</dbReference>
<dbReference type="GO" id="GO:0016787">
    <property type="term" value="F:hydrolase activity"/>
    <property type="evidence" value="ECO:0007669"/>
    <property type="project" value="UniProtKB-KW"/>
</dbReference>
<evidence type="ECO:0000313" key="3">
    <source>
        <dbReference type="EMBL" id="MBB3775061.1"/>
    </source>
</evidence>
<proteinExistence type="predicted"/>
<dbReference type="InterPro" id="IPR050789">
    <property type="entry name" value="Diverse_Enzym_Activities"/>
</dbReference>
<evidence type="ECO:0000256" key="1">
    <source>
        <dbReference type="SAM" id="SignalP"/>
    </source>
</evidence>
<feature type="domain" description="Beta-lactamase-related" evidence="2">
    <location>
        <begin position="35"/>
        <end position="407"/>
    </location>
</feature>
<gene>
    <name evidence="3" type="ORF">FHS52_001004</name>
    <name evidence="4" type="ORF">GRI59_01620</name>
</gene>
<reference evidence="3 6" key="2">
    <citation type="submission" date="2020-08" db="EMBL/GenBank/DDBJ databases">
        <title>Genomic Encyclopedia of Type Strains, Phase IV (KMG-IV): sequencing the most valuable type-strain genomes for metagenomic binning, comparative biology and taxonomic classification.</title>
        <authorList>
            <person name="Goeker M."/>
        </authorList>
    </citation>
    <scope>NUCLEOTIDE SEQUENCE [LARGE SCALE GENOMIC DNA]</scope>
    <source>
        <strain evidence="3 6">DSM 8510</strain>
    </source>
</reference>
<dbReference type="Gene3D" id="3.40.710.10">
    <property type="entry name" value="DD-peptidase/beta-lactamase superfamily"/>
    <property type="match status" value="1"/>
</dbReference>
<evidence type="ECO:0000313" key="5">
    <source>
        <dbReference type="Proteomes" id="UP000430021"/>
    </source>
</evidence>
<evidence type="ECO:0000313" key="4">
    <source>
        <dbReference type="EMBL" id="MXP37310.1"/>
    </source>
</evidence>
<dbReference type="EMBL" id="JACICE010000001">
    <property type="protein sequence ID" value="MBB3775061.1"/>
    <property type="molecule type" value="Genomic_DNA"/>
</dbReference>